<feature type="transmembrane region" description="Helical" evidence="9">
    <location>
        <begin position="1027"/>
        <end position="1045"/>
    </location>
</feature>
<feature type="transmembrane region" description="Helical" evidence="9">
    <location>
        <begin position="881"/>
        <end position="911"/>
    </location>
</feature>
<dbReference type="GO" id="GO:0005524">
    <property type="term" value="F:ATP binding"/>
    <property type="evidence" value="ECO:0007669"/>
    <property type="project" value="UniProtKB-KW"/>
</dbReference>
<keyword evidence="4" id="KW-0547">Nucleotide-binding</keyword>
<keyword evidence="6 9" id="KW-1133">Transmembrane helix</keyword>
<dbReference type="GO" id="GO:0016887">
    <property type="term" value="F:ATP hydrolysis activity"/>
    <property type="evidence" value="ECO:0007669"/>
    <property type="project" value="InterPro"/>
</dbReference>
<evidence type="ECO:0000256" key="3">
    <source>
        <dbReference type="ARBA" id="ARBA00022692"/>
    </source>
</evidence>
<feature type="transmembrane region" description="Helical" evidence="9">
    <location>
        <begin position="1114"/>
        <end position="1137"/>
    </location>
</feature>
<keyword evidence="2" id="KW-0813">Transport</keyword>
<feature type="transmembrane region" description="Helical" evidence="9">
    <location>
        <begin position="448"/>
        <end position="469"/>
    </location>
</feature>
<comment type="caution">
    <text evidence="12">The sequence shown here is derived from an EMBL/GenBank/DDBJ whole genome shotgun (WGS) entry which is preliminary data.</text>
</comment>
<feature type="transmembrane region" description="Helical" evidence="9">
    <location>
        <begin position="162"/>
        <end position="180"/>
    </location>
</feature>
<dbReference type="Gene3D" id="1.20.1560.10">
    <property type="entry name" value="ABC transporter type 1, transmembrane domain"/>
    <property type="match status" value="2"/>
</dbReference>
<dbReference type="CDD" id="cd18579">
    <property type="entry name" value="ABC_6TM_ABCC_D1"/>
    <property type="match status" value="1"/>
</dbReference>
<dbReference type="PANTHER" id="PTHR24223">
    <property type="entry name" value="ATP-BINDING CASSETTE SUB-FAMILY C"/>
    <property type="match status" value="1"/>
</dbReference>
<feature type="transmembrane region" description="Helical" evidence="9">
    <location>
        <begin position="312"/>
        <end position="333"/>
    </location>
</feature>
<dbReference type="FunFam" id="3.40.50.300:FF:000163">
    <property type="entry name" value="Multidrug resistance-associated protein member 4"/>
    <property type="match status" value="1"/>
</dbReference>
<dbReference type="SUPFAM" id="SSF52540">
    <property type="entry name" value="P-loop containing nucleoside triphosphate hydrolases"/>
    <property type="match status" value="2"/>
</dbReference>
<protein>
    <submittedName>
        <fullName evidence="12">Multidrug resistance-like protein</fullName>
    </submittedName>
</protein>
<keyword evidence="8" id="KW-0325">Glycoprotein</keyword>
<dbReference type="PANTHER" id="PTHR24223:SF399">
    <property type="entry name" value="ABC TRANSPORTER ATNG"/>
    <property type="match status" value="1"/>
</dbReference>
<feature type="transmembrane region" description="Helical" evidence="9">
    <location>
        <begin position="1001"/>
        <end position="1021"/>
    </location>
</feature>
<feature type="domain" description="ABC transmembrane type-1" evidence="11">
    <location>
        <begin position="892"/>
        <end position="1172"/>
    </location>
</feature>
<dbReference type="FunFam" id="1.20.1560.10:FF:000066">
    <property type="entry name" value="ABC multidrug transporter (Eurofung)"/>
    <property type="match status" value="1"/>
</dbReference>
<feature type="transmembrane region" description="Helical" evidence="9">
    <location>
        <begin position="931"/>
        <end position="953"/>
    </location>
</feature>
<dbReference type="InterPro" id="IPR036640">
    <property type="entry name" value="ABC1_TM_sf"/>
</dbReference>
<dbReference type="SUPFAM" id="SSF90123">
    <property type="entry name" value="ABC transporter transmembrane region"/>
    <property type="match status" value="2"/>
</dbReference>
<feature type="transmembrane region" description="Helical" evidence="9">
    <location>
        <begin position="528"/>
        <end position="553"/>
    </location>
</feature>
<dbReference type="SMART" id="SM00382">
    <property type="entry name" value="AAA"/>
    <property type="match status" value="2"/>
</dbReference>
<dbReference type="InterPro" id="IPR044726">
    <property type="entry name" value="ABCC_6TM_D2"/>
</dbReference>
<evidence type="ECO:0000256" key="5">
    <source>
        <dbReference type="ARBA" id="ARBA00022840"/>
    </source>
</evidence>
<keyword evidence="3 9" id="KW-0812">Transmembrane</keyword>
<dbReference type="InterPro" id="IPR017871">
    <property type="entry name" value="ABC_transporter-like_CS"/>
</dbReference>
<dbReference type="InterPro" id="IPR044746">
    <property type="entry name" value="ABCC_6TM_D1"/>
</dbReference>
<evidence type="ECO:0000256" key="6">
    <source>
        <dbReference type="ARBA" id="ARBA00022989"/>
    </source>
</evidence>
<feature type="transmembrane region" description="Helical" evidence="9">
    <location>
        <begin position="36"/>
        <end position="54"/>
    </location>
</feature>
<dbReference type="PROSITE" id="PS50929">
    <property type="entry name" value="ABC_TM1F"/>
    <property type="match status" value="2"/>
</dbReference>
<gene>
    <name evidence="12" type="ORF">D6D19_03338</name>
</gene>
<feature type="transmembrane region" description="Helical" evidence="9">
    <location>
        <begin position="104"/>
        <end position="123"/>
    </location>
</feature>
<evidence type="ECO:0000256" key="9">
    <source>
        <dbReference type="SAM" id="Phobius"/>
    </source>
</evidence>
<evidence type="ECO:0000256" key="7">
    <source>
        <dbReference type="ARBA" id="ARBA00023136"/>
    </source>
</evidence>
<evidence type="ECO:0000313" key="12">
    <source>
        <dbReference type="EMBL" id="THW76222.1"/>
    </source>
</evidence>
<reference evidence="12 13" key="1">
    <citation type="submission" date="2018-10" db="EMBL/GenBank/DDBJ databases">
        <title>Fifty Aureobasidium pullulans genomes reveal a recombining polyextremotolerant generalist.</title>
        <authorList>
            <person name="Gostincar C."/>
            <person name="Turk M."/>
            <person name="Zajc J."/>
            <person name="Gunde-Cimerman N."/>
        </authorList>
    </citation>
    <scope>NUCLEOTIDE SEQUENCE [LARGE SCALE GENOMIC DNA]</scope>
    <source>
        <strain evidence="12 13">EXF-10659</strain>
    </source>
</reference>
<evidence type="ECO:0000259" key="10">
    <source>
        <dbReference type="PROSITE" id="PS50893"/>
    </source>
</evidence>
<evidence type="ECO:0000256" key="8">
    <source>
        <dbReference type="ARBA" id="ARBA00023180"/>
    </source>
</evidence>
<name>A0A4S9AAD1_AURPU</name>
<keyword evidence="5" id="KW-0067">ATP-binding</keyword>
<dbReference type="GO" id="GO:0140359">
    <property type="term" value="F:ABC-type transporter activity"/>
    <property type="evidence" value="ECO:0007669"/>
    <property type="project" value="InterPro"/>
</dbReference>
<organism evidence="12 13">
    <name type="scientific">Aureobasidium pullulans</name>
    <name type="common">Black yeast</name>
    <name type="synonym">Pullularia pullulans</name>
    <dbReference type="NCBI Taxonomy" id="5580"/>
    <lineage>
        <taxon>Eukaryota</taxon>
        <taxon>Fungi</taxon>
        <taxon>Dikarya</taxon>
        <taxon>Ascomycota</taxon>
        <taxon>Pezizomycotina</taxon>
        <taxon>Dothideomycetes</taxon>
        <taxon>Dothideomycetidae</taxon>
        <taxon>Dothideales</taxon>
        <taxon>Saccotheciaceae</taxon>
        <taxon>Aureobasidium</taxon>
    </lineage>
</organism>
<feature type="transmembrane region" description="Helical" evidence="9">
    <location>
        <begin position="272"/>
        <end position="292"/>
    </location>
</feature>
<evidence type="ECO:0000256" key="1">
    <source>
        <dbReference type="ARBA" id="ARBA00004141"/>
    </source>
</evidence>
<dbReference type="InterPro" id="IPR003593">
    <property type="entry name" value="AAA+_ATPase"/>
</dbReference>
<keyword evidence="7 9" id="KW-0472">Membrane</keyword>
<evidence type="ECO:0000259" key="11">
    <source>
        <dbReference type="PROSITE" id="PS50929"/>
    </source>
</evidence>
<dbReference type="InterPro" id="IPR056227">
    <property type="entry name" value="TMD0_ABC"/>
</dbReference>
<dbReference type="Pfam" id="PF00664">
    <property type="entry name" value="ABC_membrane"/>
    <property type="match status" value="1"/>
</dbReference>
<feature type="domain" description="ABC transmembrane type-1" evidence="11">
    <location>
        <begin position="280"/>
        <end position="555"/>
    </location>
</feature>
<feature type="transmembrane region" description="Helical" evidence="9">
    <location>
        <begin position="490"/>
        <end position="516"/>
    </location>
</feature>
<dbReference type="Proteomes" id="UP000308802">
    <property type="component" value="Unassembled WGS sequence"/>
</dbReference>
<dbReference type="Pfam" id="PF00005">
    <property type="entry name" value="ABC_tran"/>
    <property type="match status" value="2"/>
</dbReference>
<dbReference type="Pfam" id="PF24357">
    <property type="entry name" value="TMD0_ABC"/>
    <property type="match status" value="1"/>
</dbReference>
<feature type="transmembrane region" description="Helical" evidence="9">
    <location>
        <begin position="74"/>
        <end position="92"/>
    </location>
</feature>
<feature type="domain" description="ABC transporter" evidence="10">
    <location>
        <begin position="1209"/>
        <end position="1444"/>
    </location>
</feature>
<dbReference type="PROSITE" id="PS00211">
    <property type="entry name" value="ABC_TRANSPORTER_1"/>
    <property type="match status" value="1"/>
</dbReference>
<dbReference type="InterPro" id="IPR050173">
    <property type="entry name" value="ABC_transporter_C-like"/>
</dbReference>
<accession>A0A4S9AAD1</accession>
<dbReference type="InterPro" id="IPR011527">
    <property type="entry name" value="ABC1_TM_dom"/>
</dbReference>
<dbReference type="InterPro" id="IPR027417">
    <property type="entry name" value="P-loop_NTPase"/>
</dbReference>
<dbReference type="Gene3D" id="3.40.50.300">
    <property type="entry name" value="P-loop containing nucleotide triphosphate hydrolases"/>
    <property type="match status" value="2"/>
</dbReference>
<dbReference type="GO" id="GO:0016020">
    <property type="term" value="C:membrane"/>
    <property type="evidence" value="ECO:0007669"/>
    <property type="project" value="UniProtKB-SubCell"/>
</dbReference>
<dbReference type="CDD" id="cd03250">
    <property type="entry name" value="ABCC_MRP_domain1"/>
    <property type="match status" value="1"/>
</dbReference>
<dbReference type="EMBL" id="QZAO01000071">
    <property type="protein sequence ID" value="THW76222.1"/>
    <property type="molecule type" value="Genomic_DNA"/>
</dbReference>
<dbReference type="PROSITE" id="PS50893">
    <property type="entry name" value="ABC_TRANSPORTER_2"/>
    <property type="match status" value="2"/>
</dbReference>
<evidence type="ECO:0000256" key="4">
    <source>
        <dbReference type="ARBA" id="ARBA00022741"/>
    </source>
</evidence>
<feature type="transmembrane region" description="Helical" evidence="9">
    <location>
        <begin position="407"/>
        <end position="428"/>
    </location>
</feature>
<feature type="transmembrane region" description="Helical" evidence="9">
    <location>
        <begin position="135"/>
        <end position="156"/>
    </location>
</feature>
<dbReference type="FunFam" id="1.20.1560.10:FF:000055">
    <property type="entry name" value="ABC multidrug transporter (Eurofung)"/>
    <property type="match status" value="1"/>
</dbReference>
<dbReference type="CDD" id="cd18580">
    <property type="entry name" value="ABC_6TM_ABCC_D2"/>
    <property type="match status" value="1"/>
</dbReference>
<sequence>MWMDSAVCSPAADSAFGPAVEGCRRSFDFTFAFESYFFSIVPSVLLLCFAPLRLKTLSRIRPKIQANAFKYVKLSVIAVLAILQLTLIGLFADSPQLQAWKPATAASVLSFASSIAVLTLSYMEHSRSLRPSMLLNAYLFITTIFDAATLRTLWLLTPFSPRIRNIFTVAFVIKAVVLLLEARGKRNYVKTEQNKSPEDFSGLYGQALLSWLNALVWKGARHLLKPEDLYDISEDVASERLSKRFAEEWERQSKTGPADLKKVIFQLLKRPILVPIVPRLALLALTLCQPLLLKRLLDYLNNSDTESVNIGYGIIGAYLIVYVGLATTSAIYWHRHYRFLSMLRGTLITAVYGKAINLSTVEKDNKASLTLMSTDVERTIRGLIDLHEMWANIFQVAVVTWLIEIELGAACVGPVIIALAATATTIWFSGYTNSFQLLWIDKVQERIGITSSILGSIKAIKLAGLNARVSNLLRRSRVTELDAANRFRTLSAVSVAIGNVPQLIAPVLTFAIYIGISSKGHHTLDTTRMFTSLALILLASEPLFLLIGGLIELRSAIGCFARLETFLHSESRNDTRTLISPHSNHNQARDKTMLAGSDAIVMHNASFGWKEGSPTTIKEISLRVHTSNLVMVTGPVACGKSTLLKGLLGETPLSKGRVELSSSNIAYCEQTAWLMNASIQRNIINFSEFDSEFYSSVIRACDLDSDLEVLQKGDATVVGSKGFALSGGQKQRIALARAVYARCSIIILDDVFSQLDLSTQSIIFERLLGPQGLLRRWKTTVVMTVGASKFFSRADHVVVLSSEGTILDQGTFQELCTRDNKAARYIISAEESAPEQSFTESAYNEDSTKARKVYAKHGDSKTDDKDLDAARQRGDFSIYRYYLACISWTVAAIFLLLQLTYAFLSTFPTIWLKWWADANMQDSGSRYGYHIGVYTMLQVGALALSSAVTWWTFNVMAVKTGIQLHNALAKTVMSAPLAFWSKVDTGSVLTRFSQDVQFLDIQLPPALMIVTTTLLVCIAQVGLIATASAWIAISFPALFAVFYSVQKFYLRTSRQLRYLDLEEKAPVYTQFLETLDGLATIRAFNWSQPSIKHNFEIVDRSQKPNYLTWALKKWLALVLDLVITGIAVLVVGVVVGLRDSSSTGFTGVSLTQIISFTTNVKFLIMFWTQLESSLGAVARIRQFEKDTIAEDQPEETHDPSFDWPSRGSININSLSAKYSPDSERLTLDNITMSIPADSKVGLCGRTGSGKSSLLLTLFKLLTPGSGNITIDGLDLSIIRRETLRSRLICIAEEPFMFPSSVRDNLALDSTAITDEQMVSVLRQAGLWEAVEVKGGLDAEMKEVHLSQGSKQLFNIARALLRKDQGRVLIMDEATSSIDTQTDINIQALIRKEFSSHTIISVAHKLETIVDFDFVGVLDQGKLVEYDNPKTLLKQEGSRFKDLWDER</sequence>
<comment type="subcellular location">
    <subcellularLocation>
        <location evidence="1">Membrane</location>
        <topology evidence="1">Multi-pass membrane protein</topology>
    </subcellularLocation>
</comment>
<feature type="domain" description="ABC transporter" evidence="10">
    <location>
        <begin position="600"/>
        <end position="828"/>
    </location>
</feature>
<evidence type="ECO:0000313" key="13">
    <source>
        <dbReference type="Proteomes" id="UP000308802"/>
    </source>
</evidence>
<proteinExistence type="predicted"/>
<evidence type="ECO:0000256" key="2">
    <source>
        <dbReference type="ARBA" id="ARBA00022448"/>
    </source>
</evidence>
<dbReference type="InterPro" id="IPR003439">
    <property type="entry name" value="ABC_transporter-like_ATP-bd"/>
</dbReference>